<keyword evidence="1" id="KW-0812">Transmembrane</keyword>
<dbReference type="Proteomes" id="UP000321378">
    <property type="component" value="Chromosome"/>
</dbReference>
<keyword evidence="1" id="KW-1133">Transmembrane helix</keyword>
<dbReference type="EMBL" id="AP019840">
    <property type="protein sequence ID" value="BBM52099.1"/>
    <property type="molecule type" value="Genomic_DNA"/>
</dbReference>
<evidence type="ECO:0000313" key="2">
    <source>
        <dbReference type="EMBL" id="BBM52099.1"/>
    </source>
</evidence>
<gene>
    <name evidence="2" type="ORF">JMUB3935_1077</name>
</gene>
<proteinExistence type="predicted"/>
<evidence type="ECO:0000313" key="3">
    <source>
        <dbReference type="Proteomes" id="UP000321378"/>
    </source>
</evidence>
<organism evidence="2 3">
    <name type="scientific">Leptotrichia trevisanii</name>
    <dbReference type="NCBI Taxonomy" id="109328"/>
    <lineage>
        <taxon>Bacteria</taxon>
        <taxon>Fusobacteriati</taxon>
        <taxon>Fusobacteriota</taxon>
        <taxon>Fusobacteriia</taxon>
        <taxon>Fusobacteriales</taxon>
        <taxon>Leptotrichiaceae</taxon>
        <taxon>Leptotrichia</taxon>
    </lineage>
</organism>
<keyword evidence="1" id="KW-0472">Membrane</keyword>
<evidence type="ECO:0000256" key="1">
    <source>
        <dbReference type="SAM" id="Phobius"/>
    </source>
</evidence>
<dbReference type="RefSeq" id="WP_146996445.1">
    <property type="nucleotide sequence ID" value="NZ_AP019840.1"/>
</dbReference>
<accession>A0A510KK83</accession>
<reference evidence="2 3" key="1">
    <citation type="submission" date="2019-07" db="EMBL/GenBank/DDBJ databases">
        <title>Complete Genome Sequence of Leptotrichia trevisanii Strain JMUB3935.</title>
        <authorList>
            <person name="Watanabe S."/>
            <person name="Cui L."/>
        </authorList>
    </citation>
    <scope>NUCLEOTIDE SEQUENCE [LARGE SCALE GENOMIC DNA]</scope>
    <source>
        <strain evidence="2 3">JMUB3935</strain>
    </source>
</reference>
<dbReference type="AlphaFoldDB" id="A0A510KK83"/>
<protein>
    <submittedName>
        <fullName evidence="2">Uncharacterized protein</fullName>
    </submittedName>
</protein>
<feature type="transmembrane region" description="Helical" evidence="1">
    <location>
        <begin position="6"/>
        <end position="27"/>
    </location>
</feature>
<sequence length="113" mass="13088">MKDSSNFITFIVLGTVTILIIFFVIIGNYEAELNKYRGDNSNAPYFISADGQTQITYPNNEQECTDTLNKYKTEMRQVSTQTEYNNLNSDMETIANHCLKLIEEDMEKEMSQY</sequence>
<name>A0A510KK83_9FUSO</name>